<dbReference type="PRINTS" id="PR00032">
    <property type="entry name" value="HTHARAC"/>
</dbReference>
<dbReference type="EMBL" id="UYIN01000001">
    <property type="protein sequence ID" value="VDG69415.1"/>
    <property type="molecule type" value="Genomic_DNA"/>
</dbReference>
<accession>A0ABY6SMT1</accession>
<dbReference type="InterPro" id="IPR018060">
    <property type="entry name" value="HTH_AraC"/>
</dbReference>
<keyword evidence="1" id="KW-0805">Transcription regulation</keyword>
<keyword evidence="6" id="KW-1185">Reference proteome</keyword>
<dbReference type="SUPFAM" id="SSF46689">
    <property type="entry name" value="Homeodomain-like"/>
    <property type="match status" value="2"/>
</dbReference>
<proteinExistence type="predicted"/>
<keyword evidence="2" id="KW-0238">DNA-binding</keyword>
<dbReference type="SMART" id="SM00342">
    <property type="entry name" value="HTH_ARAC"/>
    <property type="match status" value="1"/>
</dbReference>
<reference evidence="5 6" key="1">
    <citation type="submission" date="2018-11" db="EMBL/GenBank/DDBJ databases">
        <authorList>
            <consortium name="Pathogen Informatics"/>
        </authorList>
    </citation>
    <scope>NUCLEOTIDE SEQUENCE [LARGE SCALE GENOMIC DNA]</scope>
    <source>
        <strain evidence="5 6">NCTC10913</strain>
    </source>
</reference>
<dbReference type="PROSITE" id="PS00041">
    <property type="entry name" value="HTH_ARAC_FAMILY_1"/>
    <property type="match status" value="1"/>
</dbReference>
<evidence type="ECO:0000256" key="2">
    <source>
        <dbReference type="ARBA" id="ARBA00023125"/>
    </source>
</evidence>
<dbReference type="InterPro" id="IPR020449">
    <property type="entry name" value="Tscrpt_reg_AraC-type_HTH"/>
</dbReference>
<name>A0ABY6SMT1_9CLOT</name>
<gene>
    <name evidence="5" type="primary">araC_1</name>
    <name evidence="5" type="ORF">NCTC10913_00087</name>
</gene>
<dbReference type="InterPro" id="IPR018062">
    <property type="entry name" value="HTH_AraC-typ_CS"/>
</dbReference>
<dbReference type="InterPro" id="IPR003313">
    <property type="entry name" value="AraC-bd"/>
</dbReference>
<evidence type="ECO:0000256" key="3">
    <source>
        <dbReference type="ARBA" id="ARBA00023163"/>
    </source>
</evidence>
<dbReference type="Gene3D" id="1.10.10.60">
    <property type="entry name" value="Homeodomain-like"/>
    <property type="match status" value="2"/>
</dbReference>
<dbReference type="SUPFAM" id="SSF51215">
    <property type="entry name" value="Regulatory protein AraC"/>
    <property type="match status" value="1"/>
</dbReference>
<protein>
    <submittedName>
        <fullName evidence="5">AraC family transcriptional regulator</fullName>
    </submittedName>
</protein>
<dbReference type="Pfam" id="PF12833">
    <property type="entry name" value="HTH_18"/>
    <property type="match status" value="1"/>
</dbReference>
<dbReference type="Proteomes" id="UP000277570">
    <property type="component" value="Unassembled WGS sequence"/>
</dbReference>
<organism evidence="5 6">
    <name type="scientific">Clostridium carnis</name>
    <dbReference type="NCBI Taxonomy" id="1530"/>
    <lineage>
        <taxon>Bacteria</taxon>
        <taxon>Bacillati</taxon>
        <taxon>Bacillota</taxon>
        <taxon>Clostridia</taxon>
        <taxon>Eubacteriales</taxon>
        <taxon>Clostridiaceae</taxon>
        <taxon>Clostridium</taxon>
    </lineage>
</organism>
<dbReference type="InterPro" id="IPR009057">
    <property type="entry name" value="Homeodomain-like_sf"/>
</dbReference>
<dbReference type="PROSITE" id="PS01124">
    <property type="entry name" value="HTH_ARAC_FAMILY_2"/>
    <property type="match status" value="1"/>
</dbReference>
<dbReference type="InterPro" id="IPR037923">
    <property type="entry name" value="HTH-like"/>
</dbReference>
<sequence>MIYLEANIDKPILFSMCGNFTSDSKWIHMKRNLTDYEIIIVNKGTVYIQQNDSKYAAKEGDILLFTPDSIQKGYDYSSKGTSFYWLHFSCPSNYNMISKSEAINHISLYNNNPYYSGLYNSILIPTFSNNLNLDRINVLFRQLLHLSQSKYYTKQSVNYILTSLLIEITEQVILNFRFTEKEDVTDKISEIIQWINIHLKNNISLKDVAYEFNFSKEYLDRYFKKKMGMSMQEYINYLRISEAKQLLCKSDLKIKEISASLGFADDKYFLKLFKKYENITPKQYKNAYNKTFINNI</sequence>
<comment type="caution">
    <text evidence="5">The sequence shown here is derived from an EMBL/GenBank/DDBJ whole genome shotgun (WGS) entry which is preliminary data.</text>
</comment>
<evidence type="ECO:0000259" key="4">
    <source>
        <dbReference type="PROSITE" id="PS01124"/>
    </source>
</evidence>
<dbReference type="RefSeq" id="WP_125147483.1">
    <property type="nucleotide sequence ID" value="NZ_UYIN01000001.1"/>
</dbReference>
<feature type="domain" description="HTH araC/xylS-type" evidence="4">
    <location>
        <begin position="189"/>
        <end position="287"/>
    </location>
</feature>
<evidence type="ECO:0000313" key="5">
    <source>
        <dbReference type="EMBL" id="VDG69415.1"/>
    </source>
</evidence>
<dbReference type="PANTHER" id="PTHR43280:SF28">
    <property type="entry name" value="HTH-TYPE TRANSCRIPTIONAL ACTIVATOR RHAS"/>
    <property type="match status" value="1"/>
</dbReference>
<keyword evidence="3" id="KW-0804">Transcription</keyword>
<evidence type="ECO:0000256" key="1">
    <source>
        <dbReference type="ARBA" id="ARBA00023015"/>
    </source>
</evidence>
<dbReference type="Pfam" id="PF02311">
    <property type="entry name" value="AraC_binding"/>
    <property type="match status" value="1"/>
</dbReference>
<dbReference type="PANTHER" id="PTHR43280">
    <property type="entry name" value="ARAC-FAMILY TRANSCRIPTIONAL REGULATOR"/>
    <property type="match status" value="1"/>
</dbReference>
<evidence type="ECO:0000313" key="6">
    <source>
        <dbReference type="Proteomes" id="UP000277570"/>
    </source>
</evidence>